<accession>A0A151Z9D8</accession>
<dbReference type="Proteomes" id="UP000076078">
    <property type="component" value="Unassembled WGS sequence"/>
</dbReference>
<dbReference type="EMBL" id="LODT01000037">
    <property type="protein sequence ID" value="KYQ90557.1"/>
    <property type="molecule type" value="Genomic_DNA"/>
</dbReference>
<dbReference type="Gene3D" id="3.80.10.10">
    <property type="entry name" value="Ribonuclease Inhibitor"/>
    <property type="match status" value="1"/>
</dbReference>
<name>A0A151Z9D8_TIELA</name>
<protein>
    <submittedName>
        <fullName evidence="1">Ras GTPase</fullName>
    </submittedName>
</protein>
<comment type="caution">
    <text evidence="1">The sequence shown here is derived from an EMBL/GenBank/DDBJ whole genome shotgun (WGS) entry which is preliminary data.</text>
</comment>
<reference evidence="1 2" key="1">
    <citation type="submission" date="2015-12" db="EMBL/GenBank/DDBJ databases">
        <title>Dictyostelia acquired genes for synthesis and detection of signals that induce cell-type specialization by lateral gene transfer from prokaryotes.</title>
        <authorList>
            <person name="Gloeckner G."/>
            <person name="Schaap P."/>
        </authorList>
    </citation>
    <scope>NUCLEOTIDE SEQUENCE [LARGE SCALE GENOMIC DNA]</scope>
    <source>
        <strain evidence="1 2">TK</strain>
    </source>
</reference>
<dbReference type="InterPro" id="IPR032675">
    <property type="entry name" value="LRR_dom_sf"/>
</dbReference>
<evidence type="ECO:0000313" key="1">
    <source>
        <dbReference type="EMBL" id="KYQ90557.1"/>
    </source>
</evidence>
<organism evidence="1 2">
    <name type="scientific">Tieghemostelium lacteum</name>
    <name type="common">Slime mold</name>
    <name type="synonym">Dictyostelium lacteum</name>
    <dbReference type="NCBI Taxonomy" id="361077"/>
    <lineage>
        <taxon>Eukaryota</taxon>
        <taxon>Amoebozoa</taxon>
        <taxon>Evosea</taxon>
        <taxon>Eumycetozoa</taxon>
        <taxon>Dictyostelia</taxon>
        <taxon>Dictyosteliales</taxon>
        <taxon>Raperosteliaceae</taxon>
        <taxon>Tieghemostelium</taxon>
    </lineage>
</organism>
<dbReference type="AlphaFoldDB" id="A0A151Z9D8"/>
<dbReference type="SUPFAM" id="SSF52047">
    <property type="entry name" value="RNI-like"/>
    <property type="match status" value="1"/>
</dbReference>
<dbReference type="InParanoid" id="A0A151Z9D8"/>
<sequence length="609" mass="69936">MGLNFKSIKKIFKKKVLVVKENDESDKEKEVIEQENIYFQGKLPDILLVKIFQMAYDNFFCIIFVHKYEIMESFLKIFALLSKSINEHVLAKLFTKSYLIDSQITFKKYYQITKFIPNFEIVQLDNRVALNNPNYSQMLAELGSRGHPVYVTVSNSRSLIPLVEHSCNINTLGLQINRDEVFLASDNDDTLEPLQLEKLQLKQLEKLGFFGINMDYTSRFKILLSSISNETLRELILFSSSMSAPIGNSIQFFQRFTNLTKFNVSGSSFFINHDILQIVLLNQSLVKLFLCTGVWGELQNFFTSIIDHKSLKFIDLRLEGAVSTIFLSNLIEYLSKNSVLESLVFLETKKDKNIKREIPTTTTIKNSTLKSITFEPNTYDFIEYWSTENPNMTNISLNYDGSEVKNSSGRTKVPKLFPNIQKFSVSYMDGFCGSLCQPILSECKNLDTLIICSESTETGIVHHDFYKMVMFSKLITLELTSFLLDTSALCLFQNHPTLKHLKIGSIAWSTDFENTIIQNQTLTSLILSIIPNFIDIHFLIELLSKNSTITKFCSGAAIIDESKSFPLFFKAIQSNDSIKYLDIKSHLFPLDMEEEYKNLCNKKLISIYL</sequence>
<proteinExistence type="predicted"/>
<keyword evidence="2" id="KW-1185">Reference proteome</keyword>
<gene>
    <name evidence="1" type="ORF">DLAC_09183</name>
</gene>
<evidence type="ECO:0000313" key="2">
    <source>
        <dbReference type="Proteomes" id="UP000076078"/>
    </source>
</evidence>